<dbReference type="Ensembl" id="ENSNMLT00000046168.1">
    <property type="protein sequence ID" value="ENSNMLP00000041539.1"/>
    <property type="gene ID" value="ENSNMLG00000025417.1"/>
</dbReference>
<name>A0A8C6UXE4_9GOBI</name>
<dbReference type="InterPro" id="IPR017441">
    <property type="entry name" value="Protein_kinase_ATP_BS"/>
</dbReference>
<evidence type="ECO:0000256" key="1">
    <source>
        <dbReference type="PROSITE-ProRule" id="PRU10141"/>
    </source>
</evidence>
<dbReference type="GO" id="GO:0004672">
    <property type="term" value="F:protein kinase activity"/>
    <property type="evidence" value="ECO:0007669"/>
    <property type="project" value="InterPro"/>
</dbReference>
<evidence type="ECO:0000313" key="4">
    <source>
        <dbReference type="Proteomes" id="UP000694523"/>
    </source>
</evidence>
<organism evidence="3 4">
    <name type="scientific">Neogobius melanostomus</name>
    <name type="common">round goby</name>
    <dbReference type="NCBI Taxonomy" id="47308"/>
    <lineage>
        <taxon>Eukaryota</taxon>
        <taxon>Metazoa</taxon>
        <taxon>Chordata</taxon>
        <taxon>Craniata</taxon>
        <taxon>Vertebrata</taxon>
        <taxon>Euteleostomi</taxon>
        <taxon>Actinopterygii</taxon>
        <taxon>Neopterygii</taxon>
        <taxon>Teleostei</taxon>
        <taxon>Neoteleostei</taxon>
        <taxon>Acanthomorphata</taxon>
        <taxon>Gobiaria</taxon>
        <taxon>Gobiiformes</taxon>
        <taxon>Gobioidei</taxon>
        <taxon>Gobiidae</taxon>
        <taxon>Benthophilinae</taxon>
        <taxon>Neogobiini</taxon>
        <taxon>Neogobius</taxon>
    </lineage>
</organism>
<keyword evidence="1" id="KW-0067">ATP-binding</keyword>
<reference evidence="3" key="1">
    <citation type="submission" date="2025-08" db="UniProtKB">
        <authorList>
            <consortium name="Ensembl"/>
        </authorList>
    </citation>
    <scope>IDENTIFICATION</scope>
</reference>
<dbReference type="PROSITE" id="PS00107">
    <property type="entry name" value="PROTEIN_KINASE_ATP"/>
    <property type="match status" value="1"/>
</dbReference>
<dbReference type="InterPro" id="IPR000719">
    <property type="entry name" value="Prot_kinase_dom"/>
</dbReference>
<feature type="binding site" evidence="1">
    <location>
        <position position="42"/>
    </location>
    <ligand>
        <name>ATP</name>
        <dbReference type="ChEBI" id="CHEBI:30616"/>
    </ligand>
</feature>
<evidence type="ECO:0000259" key="2">
    <source>
        <dbReference type="PROSITE" id="PS50011"/>
    </source>
</evidence>
<dbReference type="Pfam" id="PF00069">
    <property type="entry name" value="Pkinase"/>
    <property type="match status" value="1"/>
</dbReference>
<dbReference type="GO" id="GO:0005524">
    <property type="term" value="F:ATP binding"/>
    <property type="evidence" value="ECO:0007669"/>
    <property type="project" value="UniProtKB-UniRule"/>
</dbReference>
<dbReference type="InterPro" id="IPR011009">
    <property type="entry name" value="Kinase-like_dom_sf"/>
</dbReference>
<proteinExistence type="predicted"/>
<feature type="domain" description="Protein kinase" evidence="2">
    <location>
        <begin position="13"/>
        <end position="63"/>
    </location>
</feature>
<dbReference type="AlphaFoldDB" id="A0A8C6UXE4"/>
<sequence>MALEEVKAIPKEYTFLKVLGEGAFSKVVKCVKKETGEEVAIKIIHRGTADEVEFEVRFDLMLP</sequence>
<keyword evidence="4" id="KW-1185">Reference proteome</keyword>
<dbReference type="SUPFAM" id="SSF56112">
    <property type="entry name" value="Protein kinase-like (PK-like)"/>
    <property type="match status" value="1"/>
</dbReference>
<keyword evidence="1" id="KW-0547">Nucleotide-binding</keyword>
<dbReference type="PROSITE" id="PS50011">
    <property type="entry name" value="PROTEIN_KINASE_DOM"/>
    <property type="match status" value="1"/>
</dbReference>
<reference evidence="3" key="2">
    <citation type="submission" date="2025-09" db="UniProtKB">
        <authorList>
            <consortium name="Ensembl"/>
        </authorList>
    </citation>
    <scope>IDENTIFICATION</scope>
</reference>
<accession>A0A8C6UXE4</accession>
<evidence type="ECO:0000313" key="3">
    <source>
        <dbReference type="Ensembl" id="ENSNMLP00000041539.1"/>
    </source>
</evidence>
<dbReference type="Proteomes" id="UP000694523">
    <property type="component" value="Unplaced"/>
</dbReference>
<protein>
    <recommendedName>
        <fullName evidence="2">Protein kinase domain-containing protein</fullName>
    </recommendedName>
</protein>
<dbReference type="Gene3D" id="3.30.200.20">
    <property type="entry name" value="Phosphorylase Kinase, domain 1"/>
    <property type="match status" value="1"/>
</dbReference>